<protein>
    <submittedName>
        <fullName evidence="6">GHKL domain-containing protein</fullName>
    </submittedName>
</protein>
<proteinExistence type="predicted"/>
<dbReference type="PANTHER" id="PTHR40448:SF1">
    <property type="entry name" value="TWO-COMPONENT SENSOR HISTIDINE KINASE"/>
    <property type="match status" value="1"/>
</dbReference>
<dbReference type="Gene3D" id="3.30.565.10">
    <property type="entry name" value="Histidine kinase-like ATPase, C-terminal domain"/>
    <property type="match status" value="1"/>
</dbReference>
<evidence type="ECO:0000256" key="1">
    <source>
        <dbReference type="ARBA" id="ARBA00022553"/>
    </source>
</evidence>
<evidence type="ECO:0000313" key="7">
    <source>
        <dbReference type="Proteomes" id="UP000627781"/>
    </source>
</evidence>
<keyword evidence="2" id="KW-0808">Transferase</keyword>
<feature type="transmembrane region" description="Helical" evidence="4">
    <location>
        <begin position="185"/>
        <end position="208"/>
    </location>
</feature>
<feature type="transmembrane region" description="Helical" evidence="4">
    <location>
        <begin position="154"/>
        <end position="173"/>
    </location>
</feature>
<keyword evidence="4" id="KW-1133">Transmembrane helix</keyword>
<feature type="transmembrane region" description="Helical" evidence="4">
    <location>
        <begin position="113"/>
        <end position="133"/>
    </location>
</feature>
<keyword evidence="4" id="KW-0812">Transmembrane</keyword>
<keyword evidence="1" id="KW-0597">Phosphoprotein</keyword>
<evidence type="ECO:0000259" key="5">
    <source>
        <dbReference type="Pfam" id="PF14501"/>
    </source>
</evidence>
<keyword evidence="7" id="KW-1185">Reference proteome</keyword>
<feature type="transmembrane region" description="Helical" evidence="4">
    <location>
        <begin position="79"/>
        <end position="101"/>
    </location>
</feature>
<keyword evidence="4" id="KW-0472">Membrane</keyword>
<evidence type="ECO:0000313" key="6">
    <source>
        <dbReference type="EMBL" id="MBD7911168.1"/>
    </source>
</evidence>
<reference evidence="6 7" key="1">
    <citation type="submission" date="2020-08" db="EMBL/GenBank/DDBJ databases">
        <title>A Genomic Blueprint of the Chicken Gut Microbiome.</title>
        <authorList>
            <person name="Gilroy R."/>
            <person name="Ravi A."/>
            <person name="Getino M."/>
            <person name="Pursley I."/>
            <person name="Horton D.L."/>
            <person name="Alikhan N.-F."/>
            <person name="Baker D."/>
            <person name="Gharbi K."/>
            <person name="Hall N."/>
            <person name="Watson M."/>
            <person name="Adriaenssens E.M."/>
            <person name="Foster-Nyarko E."/>
            <person name="Jarju S."/>
            <person name="Secka A."/>
            <person name="Antonio M."/>
            <person name="Oren A."/>
            <person name="Chaudhuri R."/>
            <person name="La Ragione R.M."/>
            <person name="Hildebrand F."/>
            <person name="Pallen M.J."/>
        </authorList>
    </citation>
    <scope>NUCLEOTIDE SEQUENCE [LARGE SCALE GENOMIC DNA]</scope>
    <source>
        <strain evidence="6 7">Sa3CVN1</strain>
    </source>
</reference>
<evidence type="ECO:0000256" key="2">
    <source>
        <dbReference type="ARBA" id="ARBA00022679"/>
    </source>
</evidence>
<evidence type="ECO:0000256" key="4">
    <source>
        <dbReference type="SAM" id="Phobius"/>
    </source>
</evidence>
<feature type="transmembrane region" description="Helical" evidence="4">
    <location>
        <begin position="6"/>
        <end position="24"/>
    </location>
</feature>
<dbReference type="Proteomes" id="UP000627781">
    <property type="component" value="Unassembled WGS sequence"/>
</dbReference>
<gene>
    <name evidence="6" type="ORF">H9661_07350</name>
</gene>
<evidence type="ECO:0000256" key="3">
    <source>
        <dbReference type="ARBA" id="ARBA00022777"/>
    </source>
</evidence>
<dbReference type="InterPro" id="IPR016120">
    <property type="entry name" value="Sig_transdc_His_kin_SpoOB"/>
</dbReference>
<dbReference type="Pfam" id="PF14501">
    <property type="entry name" value="HATPase_c_5"/>
    <property type="match status" value="1"/>
</dbReference>
<keyword evidence="3" id="KW-0418">Kinase</keyword>
<name>A0ABR8PSP5_9CLOT</name>
<dbReference type="SUPFAM" id="SSF55890">
    <property type="entry name" value="Sporulation response regulatory protein Spo0B"/>
    <property type="match status" value="1"/>
</dbReference>
<sequence length="434" mass="50072">MYSINILTSIIISVIALLIAFVNINPYKLKVKEYIVMMLLIVVTYMTIFLFNSKFASVSSYIIPMFFIYKKCHKVKESLVLGIVITLTIVVVDSFIGTLTIKLMSDKFLETGVGYYIACTIIALVLFPISKFVGKLFVKYKRFIVNSYNSKHFALVYIILLATFILFYVNINWNKSSNPVYLTEVNGAVFTVYGFIMVCICISIFLIMRKEEKFRYKQMEMDKLREYTENLEQLYMDMRKFRHDYINMISTMGGFIEDRDIDALEGYFNEHIYPLNRKINRNNYKLGLLKNIEISEIKSLISAKVIRAQELGLDIIIDVIEPITKINMDIIELSRCLGIIFDNAIEAALESEEKTVNIGLIKKKESVIIVVINTFKGEMPPLSKLFKDGFSTKGQNRGLGLGNLKDIVSQYKNITLDTYIKEDKFFQEIDISNN</sequence>
<feature type="transmembrane region" description="Helical" evidence="4">
    <location>
        <begin position="31"/>
        <end position="49"/>
    </location>
</feature>
<comment type="caution">
    <text evidence="6">The sequence shown here is derived from an EMBL/GenBank/DDBJ whole genome shotgun (WGS) entry which is preliminary data.</text>
</comment>
<dbReference type="InterPro" id="IPR032834">
    <property type="entry name" value="NatK-like_C"/>
</dbReference>
<organism evidence="6 7">
    <name type="scientific">Clostridium cibarium</name>
    <dbReference type="NCBI Taxonomy" id="2762247"/>
    <lineage>
        <taxon>Bacteria</taxon>
        <taxon>Bacillati</taxon>
        <taxon>Bacillota</taxon>
        <taxon>Clostridia</taxon>
        <taxon>Eubacteriales</taxon>
        <taxon>Clostridiaceae</taxon>
        <taxon>Clostridium</taxon>
    </lineage>
</organism>
<dbReference type="InterPro" id="IPR036890">
    <property type="entry name" value="HATPase_C_sf"/>
</dbReference>
<dbReference type="PANTHER" id="PTHR40448">
    <property type="entry name" value="TWO-COMPONENT SENSOR HISTIDINE KINASE"/>
    <property type="match status" value="1"/>
</dbReference>
<feature type="domain" description="Sensor histidine kinase NatK-like C-terminal" evidence="5">
    <location>
        <begin position="328"/>
        <end position="431"/>
    </location>
</feature>
<dbReference type="SUPFAM" id="SSF55874">
    <property type="entry name" value="ATPase domain of HSP90 chaperone/DNA topoisomerase II/histidine kinase"/>
    <property type="match status" value="1"/>
</dbReference>
<dbReference type="RefSeq" id="WP_191768028.1">
    <property type="nucleotide sequence ID" value="NZ_JACSRA010000009.1"/>
</dbReference>
<accession>A0ABR8PSP5</accession>
<dbReference type="EMBL" id="JACSRA010000009">
    <property type="protein sequence ID" value="MBD7911168.1"/>
    <property type="molecule type" value="Genomic_DNA"/>
</dbReference>